<dbReference type="Proteomes" id="UP000318138">
    <property type="component" value="Chromosome"/>
</dbReference>
<sequence>MNQTIKIALIMLILCISWQGQMYAYDSTYFSTEEQVEEAIPEEAIRLRIKSNSNSAEDQQAKLAIRDRVHGAISAWTMEMSTKDEARALITDRLPMLEAIIAHELYEQGVHQPFRVSLQEVDFPTKQYGYRLYPAGAYEAVYIELGEASGDNWWCVLFPPLCFTEISEEEEEPVENRFFVVDVAKNVWNSLLSES</sequence>
<gene>
    <name evidence="1" type="primary">spoIIR</name>
    <name evidence="1" type="ORF">FLK61_39855</name>
</gene>
<proteinExistence type="predicted"/>
<dbReference type="InterPro" id="IPR014202">
    <property type="entry name" value="Spore_II_R"/>
</dbReference>
<evidence type="ECO:0000313" key="2">
    <source>
        <dbReference type="Proteomes" id="UP000318138"/>
    </source>
</evidence>
<dbReference type="EMBL" id="CP041372">
    <property type="protein sequence ID" value="QKS72768.1"/>
    <property type="molecule type" value="Genomic_DNA"/>
</dbReference>
<keyword evidence="2" id="KW-1185">Reference proteome</keyword>
<organism evidence="1 2">
    <name type="scientific">Paenalkalicoccus suaedae</name>
    <dbReference type="NCBI Taxonomy" id="2592382"/>
    <lineage>
        <taxon>Bacteria</taxon>
        <taxon>Bacillati</taxon>
        <taxon>Bacillota</taxon>
        <taxon>Bacilli</taxon>
        <taxon>Bacillales</taxon>
        <taxon>Bacillaceae</taxon>
        <taxon>Paenalkalicoccus</taxon>
    </lineage>
</organism>
<name>A0A859FIP5_9BACI</name>
<reference evidence="2" key="1">
    <citation type="submission" date="2019-07" db="EMBL/GenBank/DDBJ databases">
        <title>Bacillus alkalisoli sp. nov. isolated from saline soil.</title>
        <authorList>
            <person name="Sun J.-Q."/>
            <person name="Xu L."/>
        </authorList>
    </citation>
    <scope>NUCLEOTIDE SEQUENCE [LARGE SCALE GENOMIC DNA]</scope>
    <source>
        <strain evidence="2">M4U3P1</strain>
    </source>
</reference>
<accession>A0A859FIP5</accession>
<dbReference type="Pfam" id="PF09551">
    <property type="entry name" value="Spore_II_R"/>
    <property type="match status" value="1"/>
</dbReference>
<dbReference type="AlphaFoldDB" id="A0A859FIP5"/>
<dbReference type="KEGG" id="psua:FLK61_39855"/>
<dbReference type="RefSeq" id="WP_176010737.1">
    <property type="nucleotide sequence ID" value="NZ_CP041372.2"/>
</dbReference>
<dbReference type="NCBIfam" id="TIGR02837">
    <property type="entry name" value="spore_II_R"/>
    <property type="match status" value="1"/>
</dbReference>
<protein>
    <submittedName>
        <fullName evidence="1">Stage II sporulation protein R</fullName>
    </submittedName>
</protein>
<evidence type="ECO:0000313" key="1">
    <source>
        <dbReference type="EMBL" id="QKS72768.1"/>
    </source>
</evidence>